<organism evidence="1 2">
    <name type="scientific">Marivita lacus</name>
    <dbReference type="NCBI Taxonomy" id="1323742"/>
    <lineage>
        <taxon>Bacteria</taxon>
        <taxon>Pseudomonadati</taxon>
        <taxon>Pseudomonadota</taxon>
        <taxon>Alphaproteobacteria</taxon>
        <taxon>Rhodobacterales</taxon>
        <taxon>Roseobacteraceae</taxon>
        <taxon>Marivita</taxon>
    </lineage>
</organism>
<evidence type="ECO:0000313" key="1">
    <source>
        <dbReference type="EMBL" id="GGC10410.1"/>
    </source>
</evidence>
<proteinExistence type="predicted"/>
<dbReference type="EMBL" id="BMFC01000007">
    <property type="protein sequence ID" value="GGC10410.1"/>
    <property type="molecule type" value="Genomic_DNA"/>
</dbReference>
<comment type="caution">
    <text evidence="1">The sequence shown here is derived from an EMBL/GenBank/DDBJ whole genome shotgun (WGS) entry which is preliminary data.</text>
</comment>
<reference evidence="2" key="1">
    <citation type="journal article" date="2019" name="Int. J. Syst. Evol. Microbiol.">
        <title>The Global Catalogue of Microorganisms (GCM) 10K type strain sequencing project: providing services to taxonomists for standard genome sequencing and annotation.</title>
        <authorList>
            <consortium name="The Broad Institute Genomics Platform"/>
            <consortium name="The Broad Institute Genome Sequencing Center for Infectious Disease"/>
            <person name="Wu L."/>
            <person name="Ma J."/>
        </authorList>
    </citation>
    <scope>NUCLEOTIDE SEQUENCE [LARGE SCALE GENOMIC DNA]</scope>
    <source>
        <strain evidence="2">CGMCC 1.12478</strain>
    </source>
</reference>
<protein>
    <submittedName>
        <fullName evidence="1">Uncharacterized protein</fullName>
    </submittedName>
</protein>
<name>A0ABQ1KYK1_9RHOB</name>
<gene>
    <name evidence="1" type="ORF">GCM10011363_28880</name>
</gene>
<sequence>MADDHGVGPTQVHWDTRALDHGVRRERLALDPQTDLRITPIADGETQQDRVIAMDRLRDVWLGLARLAEMNLWNGPAPPWEPITGPNGFRHAQLKIAALCRYSVDQFQASRLVAPEELFETSLLKT</sequence>
<accession>A0ABQ1KYK1</accession>
<dbReference type="Proteomes" id="UP000645462">
    <property type="component" value="Unassembled WGS sequence"/>
</dbReference>
<dbReference type="RefSeq" id="WP_229747817.1">
    <property type="nucleotide sequence ID" value="NZ_BMFC01000007.1"/>
</dbReference>
<evidence type="ECO:0000313" key="2">
    <source>
        <dbReference type="Proteomes" id="UP000645462"/>
    </source>
</evidence>
<keyword evidence="2" id="KW-1185">Reference proteome</keyword>